<dbReference type="InterPro" id="IPR000073">
    <property type="entry name" value="AB_hydrolase_1"/>
</dbReference>
<keyword evidence="2" id="KW-0378">Hydrolase</keyword>
<dbReference type="InterPro" id="IPR029058">
    <property type="entry name" value="AB_hydrolase_fold"/>
</dbReference>
<gene>
    <name evidence="2" type="ORF">EGD98_05395</name>
</gene>
<dbReference type="PANTHER" id="PTHR43433">
    <property type="entry name" value="HYDROLASE, ALPHA/BETA FOLD FAMILY PROTEIN"/>
    <property type="match status" value="1"/>
</dbReference>
<dbReference type="Pfam" id="PF00561">
    <property type="entry name" value="Abhydrolase_1"/>
    <property type="match status" value="1"/>
</dbReference>
<evidence type="ECO:0000259" key="1">
    <source>
        <dbReference type="Pfam" id="PF00561"/>
    </source>
</evidence>
<dbReference type="GO" id="GO:0016787">
    <property type="term" value="F:hydrolase activity"/>
    <property type="evidence" value="ECO:0007669"/>
    <property type="project" value="UniProtKB-KW"/>
</dbReference>
<dbReference type="RefSeq" id="WP_220587325.1">
    <property type="nucleotide sequence ID" value="NZ_RKLQ01000001.1"/>
</dbReference>
<proteinExistence type="predicted"/>
<keyword evidence="3" id="KW-1185">Reference proteome</keyword>
<dbReference type="AlphaFoldDB" id="A0A8J7YCQ3"/>
<dbReference type="Proteomes" id="UP000783863">
    <property type="component" value="Unassembled WGS sequence"/>
</dbReference>
<dbReference type="PRINTS" id="PR00111">
    <property type="entry name" value="ABHYDROLASE"/>
</dbReference>
<dbReference type="Gene3D" id="3.40.50.1820">
    <property type="entry name" value="alpha/beta hydrolase"/>
    <property type="match status" value="1"/>
</dbReference>
<sequence>MPTATNDGVRLSYDRDGPPEAETVVFVEGLGYGRWMWRWQRRALSEYDTIRWDNRGTGDSGTPEGPYTIGQMAEDLAAVMDDAGVESAHVVGASMGGMIAQQFTVDYGRADSLTLLCTTPGGPEAVPTPAETQERIFDVPEAYDERERRRYKMAPAMTESFMRDNDDLIERIIDWRIESDASDRALSWQARAVESFDLHDRLGEIGVPALVVHGTADRVVPVQNGRLLADGLGDVEYHELDGAPHLCFIERADAVNDALRGFLADV</sequence>
<comment type="caution">
    <text evidence="2">The sequence shown here is derived from an EMBL/GenBank/DDBJ whole genome shotgun (WGS) entry which is preliminary data.</text>
</comment>
<feature type="domain" description="AB hydrolase-1" evidence="1">
    <location>
        <begin position="23"/>
        <end position="251"/>
    </location>
</feature>
<dbReference type="InterPro" id="IPR050471">
    <property type="entry name" value="AB_hydrolase"/>
</dbReference>
<reference evidence="2" key="1">
    <citation type="submission" date="2021-06" db="EMBL/GenBank/DDBJ databases">
        <title>Halomicroarcula sp. F24A a new haloarchaeum isolated from saline soil.</title>
        <authorList>
            <person name="Duran-Viseras A."/>
            <person name="Sanchez-Porro C."/>
            <person name="Ventosa A."/>
        </authorList>
    </citation>
    <scope>NUCLEOTIDE SEQUENCE</scope>
    <source>
        <strain evidence="2">F24A</strain>
    </source>
</reference>
<dbReference type="EMBL" id="RKLQ01000001">
    <property type="protein sequence ID" value="MBX0303107.1"/>
    <property type="molecule type" value="Genomic_DNA"/>
</dbReference>
<dbReference type="SUPFAM" id="SSF53474">
    <property type="entry name" value="alpha/beta-Hydrolases"/>
    <property type="match status" value="1"/>
</dbReference>
<evidence type="ECO:0000313" key="2">
    <source>
        <dbReference type="EMBL" id="MBX0303107.1"/>
    </source>
</evidence>
<evidence type="ECO:0000313" key="3">
    <source>
        <dbReference type="Proteomes" id="UP000783863"/>
    </source>
</evidence>
<dbReference type="PANTHER" id="PTHR43433:SF5">
    <property type="entry name" value="AB HYDROLASE-1 DOMAIN-CONTAINING PROTEIN"/>
    <property type="match status" value="1"/>
</dbReference>
<organism evidence="2 3">
    <name type="scientific">Haloarcula salinisoli</name>
    <dbReference type="NCBI Taxonomy" id="2487746"/>
    <lineage>
        <taxon>Archaea</taxon>
        <taxon>Methanobacteriati</taxon>
        <taxon>Methanobacteriota</taxon>
        <taxon>Stenosarchaea group</taxon>
        <taxon>Halobacteria</taxon>
        <taxon>Halobacteriales</taxon>
        <taxon>Haloarculaceae</taxon>
        <taxon>Haloarcula</taxon>
    </lineage>
</organism>
<name>A0A8J7YCQ3_9EURY</name>
<accession>A0A8J7YCQ3</accession>
<protein>
    <submittedName>
        <fullName evidence="2">Alpha/beta hydrolase</fullName>
    </submittedName>
</protein>